<evidence type="ECO:0000256" key="9">
    <source>
        <dbReference type="ARBA" id="ARBA00023136"/>
    </source>
</evidence>
<accession>A0A368H3W2</accession>
<keyword evidence="12" id="KW-1185">Reference proteome</keyword>
<gene>
    <name evidence="11" type="ORF">ANCCAN_02668</name>
</gene>
<dbReference type="GO" id="GO:0006493">
    <property type="term" value="P:protein O-linked glycosylation"/>
    <property type="evidence" value="ECO:0007669"/>
    <property type="project" value="TreeGrafter"/>
</dbReference>
<feature type="transmembrane region" description="Helical" evidence="10">
    <location>
        <begin position="12"/>
        <end position="38"/>
    </location>
</feature>
<comment type="caution">
    <text evidence="11">The sequence shown here is derived from an EMBL/GenBank/DDBJ whole genome shotgun (WGS) entry which is preliminary data.</text>
</comment>
<name>A0A368H3W2_ANCCA</name>
<dbReference type="EMBL" id="JOJR01000015">
    <property type="protein sequence ID" value="RCN51302.1"/>
    <property type="molecule type" value="Genomic_DNA"/>
</dbReference>
<evidence type="ECO:0000256" key="3">
    <source>
        <dbReference type="ARBA" id="ARBA00022676"/>
    </source>
</evidence>
<reference evidence="11 12" key="1">
    <citation type="submission" date="2014-10" db="EMBL/GenBank/DDBJ databases">
        <title>Draft genome of the hookworm Ancylostoma caninum.</title>
        <authorList>
            <person name="Mitreva M."/>
        </authorList>
    </citation>
    <scope>NUCLEOTIDE SEQUENCE [LARGE SCALE GENOMIC DNA]</scope>
    <source>
        <strain evidence="11 12">Baltimore</strain>
    </source>
</reference>
<dbReference type="OrthoDB" id="6355886at2759"/>
<evidence type="ECO:0000256" key="8">
    <source>
        <dbReference type="ARBA" id="ARBA00023034"/>
    </source>
</evidence>
<evidence type="ECO:0000256" key="1">
    <source>
        <dbReference type="ARBA" id="ARBA00004323"/>
    </source>
</evidence>
<dbReference type="STRING" id="29170.A0A368H3W2"/>
<dbReference type="GO" id="GO:0016758">
    <property type="term" value="F:hexosyltransferase activity"/>
    <property type="evidence" value="ECO:0007669"/>
    <property type="project" value="InterPro"/>
</dbReference>
<dbReference type="Proteomes" id="UP000252519">
    <property type="component" value="Unassembled WGS sequence"/>
</dbReference>
<dbReference type="AlphaFoldDB" id="A0A368H3W2"/>
<dbReference type="InterPro" id="IPR002659">
    <property type="entry name" value="Glyco_trans_31"/>
</dbReference>
<evidence type="ECO:0000256" key="6">
    <source>
        <dbReference type="ARBA" id="ARBA00022968"/>
    </source>
</evidence>
<keyword evidence="8 10" id="KW-0333">Golgi apparatus</keyword>
<dbReference type="EC" id="2.4.1.-" evidence="10"/>
<sequence length="327" mass="37798">MLGCLHVTQPGASLTFLLTLLGLLLLLQLSNMSFYWAVMTEMKRWKTASCLKLSEIQHLFQLNYNPSYVFAPPTDFCAKHDYLVVYQTRVDDTEKRDFFRRTFRSDAQQYNFTILFPVGLSWNSTVNEAVIQEHQRCGDILQADFLDTYRNLTFKTYAHSHYVTQNCTNVRVVLKIDDDIAWNVKLMFDYLSNITLEENSLHCRTVETPLVDRNSSSKWYVSEEEYSQNYFPEYCLSPIYAATPHTITKLHDRTNNAPHIWVDDVFSTGLVGREAGVSFRNLSVNVNWHDYAPFLEGTVVAQYLNSLDDMSTLLQATDSNNSSSQYL</sequence>
<keyword evidence="9 10" id="KW-0472">Membrane</keyword>
<proteinExistence type="inferred from homology"/>
<evidence type="ECO:0000256" key="5">
    <source>
        <dbReference type="ARBA" id="ARBA00022692"/>
    </source>
</evidence>
<keyword evidence="5 10" id="KW-0812">Transmembrane</keyword>
<evidence type="ECO:0000313" key="12">
    <source>
        <dbReference type="Proteomes" id="UP000252519"/>
    </source>
</evidence>
<dbReference type="Pfam" id="PF01762">
    <property type="entry name" value="Galactosyl_T"/>
    <property type="match status" value="1"/>
</dbReference>
<dbReference type="PANTHER" id="PTHR11214">
    <property type="entry name" value="BETA-1,3-N-ACETYLGLUCOSAMINYLTRANSFERASE"/>
    <property type="match status" value="1"/>
</dbReference>
<keyword evidence="3 10" id="KW-0328">Glycosyltransferase</keyword>
<comment type="subcellular location">
    <subcellularLocation>
        <location evidence="1 10">Golgi apparatus membrane</location>
        <topology evidence="1 10">Single-pass type II membrane protein</topology>
    </subcellularLocation>
</comment>
<dbReference type="PANTHER" id="PTHR11214:SF378">
    <property type="entry name" value="BETA-1,3-GALACTOSYLTRANSFERASE 4"/>
    <property type="match status" value="1"/>
</dbReference>
<evidence type="ECO:0000256" key="2">
    <source>
        <dbReference type="ARBA" id="ARBA00008661"/>
    </source>
</evidence>
<keyword evidence="6 10" id="KW-0735">Signal-anchor</keyword>
<evidence type="ECO:0000256" key="4">
    <source>
        <dbReference type="ARBA" id="ARBA00022679"/>
    </source>
</evidence>
<protein>
    <recommendedName>
        <fullName evidence="10">Hexosyltransferase</fullName>
        <ecNumber evidence="10">2.4.1.-</ecNumber>
    </recommendedName>
</protein>
<comment type="similarity">
    <text evidence="2 10">Belongs to the glycosyltransferase 31 family.</text>
</comment>
<evidence type="ECO:0000313" key="11">
    <source>
        <dbReference type="EMBL" id="RCN51302.1"/>
    </source>
</evidence>
<dbReference type="GO" id="GO:0000139">
    <property type="term" value="C:Golgi membrane"/>
    <property type="evidence" value="ECO:0007669"/>
    <property type="project" value="UniProtKB-SubCell"/>
</dbReference>
<keyword evidence="4 11" id="KW-0808">Transferase</keyword>
<evidence type="ECO:0000256" key="10">
    <source>
        <dbReference type="RuleBase" id="RU363063"/>
    </source>
</evidence>
<organism evidence="11 12">
    <name type="scientific">Ancylostoma caninum</name>
    <name type="common">Dog hookworm</name>
    <dbReference type="NCBI Taxonomy" id="29170"/>
    <lineage>
        <taxon>Eukaryota</taxon>
        <taxon>Metazoa</taxon>
        <taxon>Ecdysozoa</taxon>
        <taxon>Nematoda</taxon>
        <taxon>Chromadorea</taxon>
        <taxon>Rhabditida</taxon>
        <taxon>Rhabditina</taxon>
        <taxon>Rhabditomorpha</taxon>
        <taxon>Strongyloidea</taxon>
        <taxon>Ancylostomatidae</taxon>
        <taxon>Ancylostomatinae</taxon>
        <taxon>Ancylostoma</taxon>
    </lineage>
</organism>
<evidence type="ECO:0000256" key="7">
    <source>
        <dbReference type="ARBA" id="ARBA00022989"/>
    </source>
</evidence>
<keyword evidence="7 10" id="KW-1133">Transmembrane helix</keyword>